<feature type="transmembrane region" description="Helical" evidence="8">
    <location>
        <begin position="37"/>
        <end position="58"/>
    </location>
</feature>
<feature type="transmembrane region" description="Helical" evidence="8">
    <location>
        <begin position="70"/>
        <end position="89"/>
    </location>
</feature>
<dbReference type="HAMAP" id="MF_00478">
    <property type="entry name" value="RsxE_RnfE"/>
    <property type="match status" value="1"/>
</dbReference>
<proteinExistence type="inferred from homology"/>
<dbReference type="NCBIfam" id="NF009070">
    <property type="entry name" value="PRK12405.1"/>
    <property type="match status" value="1"/>
</dbReference>
<dbReference type="EC" id="7.-.-.-" evidence="8"/>
<evidence type="ECO:0000256" key="1">
    <source>
        <dbReference type="ARBA" id="ARBA00004127"/>
    </source>
</evidence>
<dbReference type="PANTHER" id="PTHR30586:SF0">
    <property type="entry name" value="ION-TRANSLOCATING OXIDOREDUCTASE COMPLEX SUBUNIT E"/>
    <property type="match status" value="1"/>
</dbReference>
<evidence type="ECO:0000256" key="2">
    <source>
        <dbReference type="ARBA" id="ARBA00022448"/>
    </source>
</evidence>
<keyword evidence="2 8" id="KW-0813">Transport</keyword>
<comment type="subunit">
    <text evidence="8">The complex is composed of six subunits: RnfA, RnfB, RnfC, RnfD, RnfE and RnfG.</text>
</comment>
<evidence type="ECO:0000256" key="4">
    <source>
        <dbReference type="ARBA" id="ARBA00022967"/>
    </source>
</evidence>
<accession>A0A1F4S7V0</accession>
<dbReference type="InterPro" id="IPR010968">
    <property type="entry name" value="RnfE"/>
</dbReference>
<feature type="transmembrane region" description="Helical" evidence="8">
    <location>
        <begin position="166"/>
        <end position="188"/>
    </location>
</feature>
<evidence type="ECO:0000256" key="5">
    <source>
        <dbReference type="ARBA" id="ARBA00022982"/>
    </source>
</evidence>
<reference evidence="9 10" key="1">
    <citation type="journal article" date="2016" name="Nat. Commun.">
        <title>Thousands of microbial genomes shed light on interconnected biogeochemical processes in an aquifer system.</title>
        <authorList>
            <person name="Anantharaman K."/>
            <person name="Brown C.T."/>
            <person name="Hug L.A."/>
            <person name="Sharon I."/>
            <person name="Castelle C.J."/>
            <person name="Probst A.J."/>
            <person name="Thomas B.C."/>
            <person name="Singh A."/>
            <person name="Wilkins M.J."/>
            <person name="Karaoz U."/>
            <person name="Brodie E.L."/>
            <person name="Williams K.H."/>
            <person name="Hubbard S.S."/>
            <person name="Banfield J.F."/>
        </authorList>
    </citation>
    <scope>NUCLEOTIDE SEQUENCE [LARGE SCALE GENOMIC DNA]</scope>
</reference>
<name>A0A1F4S7V0_UNCSA</name>
<feature type="transmembrane region" description="Helical" evidence="8">
    <location>
        <begin position="95"/>
        <end position="114"/>
    </location>
</feature>
<dbReference type="NCBIfam" id="TIGR01948">
    <property type="entry name" value="rnfE"/>
    <property type="match status" value="1"/>
</dbReference>
<dbReference type="PIRSF" id="PIRSF006102">
    <property type="entry name" value="NQR_DE"/>
    <property type="match status" value="1"/>
</dbReference>
<comment type="subcellular location">
    <subcellularLocation>
        <location evidence="8">Cell membrane</location>
        <topology evidence="8">Multi-pass membrane protein</topology>
    </subcellularLocation>
    <subcellularLocation>
        <location evidence="1">Endomembrane system</location>
        <topology evidence="1">Multi-pass membrane protein</topology>
    </subcellularLocation>
</comment>
<dbReference type="EMBL" id="MEUA01000008">
    <property type="protein sequence ID" value="OGC16481.1"/>
    <property type="molecule type" value="Genomic_DNA"/>
</dbReference>
<organism evidence="9 10">
    <name type="scientific">candidate division WOR-1 bacterium RIFOXYB2_FULL_36_35</name>
    <dbReference type="NCBI Taxonomy" id="1802578"/>
    <lineage>
        <taxon>Bacteria</taxon>
        <taxon>Bacillati</taxon>
        <taxon>Saganbacteria</taxon>
    </lineage>
</organism>
<feature type="transmembrane region" description="Helical" evidence="8">
    <location>
        <begin position="126"/>
        <end position="146"/>
    </location>
</feature>
<keyword evidence="6 8" id="KW-1133">Transmembrane helix</keyword>
<comment type="caution">
    <text evidence="9">The sequence shown here is derived from an EMBL/GenBank/DDBJ whole genome shotgun (WGS) entry which is preliminary data.</text>
</comment>
<evidence type="ECO:0000256" key="7">
    <source>
        <dbReference type="ARBA" id="ARBA00023136"/>
    </source>
</evidence>
<keyword evidence="4 8" id="KW-1278">Translocase</keyword>
<comment type="similarity">
    <text evidence="8">Belongs to the NqrDE/RnfAE family.</text>
</comment>
<keyword evidence="8" id="KW-1003">Cell membrane</keyword>
<gene>
    <name evidence="8" type="primary">rnfE</name>
    <name evidence="9" type="ORF">A2290_03005</name>
</gene>
<dbReference type="GO" id="GO:0005886">
    <property type="term" value="C:plasma membrane"/>
    <property type="evidence" value="ECO:0007669"/>
    <property type="project" value="UniProtKB-SubCell"/>
</dbReference>
<evidence type="ECO:0000256" key="3">
    <source>
        <dbReference type="ARBA" id="ARBA00022692"/>
    </source>
</evidence>
<evidence type="ECO:0000313" key="10">
    <source>
        <dbReference type="Proteomes" id="UP000177905"/>
    </source>
</evidence>
<protein>
    <recommendedName>
        <fullName evidence="8">Ion-translocating oxidoreductase complex subunit E</fullName>
        <ecNumber evidence="8">7.-.-.-</ecNumber>
    </recommendedName>
    <alternativeName>
        <fullName evidence="8">Rnf electron transport complex subunit E</fullName>
    </alternativeName>
</protein>
<dbReference type="GO" id="GO:0022900">
    <property type="term" value="P:electron transport chain"/>
    <property type="evidence" value="ECO:0007669"/>
    <property type="project" value="UniProtKB-UniRule"/>
</dbReference>
<keyword evidence="5 8" id="KW-0249">Electron transport</keyword>
<dbReference type="Proteomes" id="UP000177905">
    <property type="component" value="Unassembled WGS sequence"/>
</dbReference>
<evidence type="ECO:0000256" key="8">
    <source>
        <dbReference type="HAMAP-Rule" id="MF_00478"/>
    </source>
</evidence>
<dbReference type="Pfam" id="PF02508">
    <property type="entry name" value="Rnf-Nqr"/>
    <property type="match status" value="1"/>
</dbReference>
<keyword evidence="7 8" id="KW-0472">Membrane</keyword>
<evidence type="ECO:0000313" key="9">
    <source>
        <dbReference type="EMBL" id="OGC16481.1"/>
    </source>
</evidence>
<dbReference type="PANTHER" id="PTHR30586">
    <property type="entry name" value="ELECTRON TRANSPORT COMPLEX PROTEIN RNFE"/>
    <property type="match status" value="1"/>
</dbReference>
<comment type="function">
    <text evidence="8">Part of a membrane-bound complex that couples electron transfer with translocation of ions across the membrane.</text>
</comment>
<dbReference type="InterPro" id="IPR003667">
    <property type="entry name" value="NqrDE/RnfAE"/>
</dbReference>
<dbReference type="GO" id="GO:0012505">
    <property type="term" value="C:endomembrane system"/>
    <property type="evidence" value="ECO:0007669"/>
    <property type="project" value="UniProtKB-SubCell"/>
</dbReference>
<dbReference type="AlphaFoldDB" id="A0A1F4S7V0"/>
<sequence length="196" mass="21049">MTLWKDFNQGLIKENPVLRLMIGLCPTLAVSNTVINALGMSAATAFVIICSNIVVALLRKIVPDEIRIPIFIIIISTFVTIADYIMQAFTPDLHHALGVFIPLIVVNCIILGRAEAFAYKNPVLNSALDGIGMSLGFALALGSIAVVREFLGAGSILGVTLYNPAFAATIMVLPPGAFITIGFLMAFLNKMEKKVQ</sequence>
<keyword evidence="3 8" id="KW-0812">Transmembrane</keyword>
<evidence type="ECO:0000256" key="6">
    <source>
        <dbReference type="ARBA" id="ARBA00022989"/>
    </source>
</evidence>